<dbReference type="GeneTree" id="ENSGT00390000006297"/>
<evidence type="ECO:0000256" key="7">
    <source>
        <dbReference type="ARBA" id="ARBA00071505"/>
    </source>
</evidence>
<dbReference type="Gene3D" id="1.50.10.10">
    <property type="match status" value="1"/>
</dbReference>
<evidence type="ECO:0000256" key="8">
    <source>
        <dbReference type="ARBA" id="ARBA00079982"/>
    </source>
</evidence>
<dbReference type="EC" id="3.2.1.107" evidence="6"/>
<reference evidence="10" key="2">
    <citation type="submission" date="2025-09" db="UniProtKB">
        <authorList>
            <consortium name="Ensembl"/>
        </authorList>
    </citation>
    <scope>IDENTIFICATION</scope>
</reference>
<dbReference type="InterPro" id="IPR005195">
    <property type="entry name" value="Glyco_hydro_65_M"/>
</dbReference>
<evidence type="ECO:0000259" key="9">
    <source>
        <dbReference type="Pfam" id="PF03632"/>
    </source>
</evidence>
<evidence type="ECO:0000256" key="1">
    <source>
        <dbReference type="ARBA" id="ARBA00006768"/>
    </source>
</evidence>
<dbReference type="GO" id="GO:0047402">
    <property type="term" value="F:protein-glucosylgalactosylhydroxylysine glucosidase activity"/>
    <property type="evidence" value="ECO:0007669"/>
    <property type="project" value="UniProtKB-EC"/>
</dbReference>
<comment type="function">
    <text evidence="5">Catalyzes the hydrolysis of glucose from the disaccharide unit linked to hydroxylysine residues of collagen and collagen-like proteins.</text>
</comment>
<dbReference type="InterPro" id="IPR012341">
    <property type="entry name" value="6hp_glycosidase-like_sf"/>
</dbReference>
<reference evidence="10" key="1">
    <citation type="submission" date="2025-08" db="UniProtKB">
        <authorList>
            <consortium name="Ensembl"/>
        </authorList>
    </citation>
    <scope>IDENTIFICATION</scope>
</reference>
<feature type="domain" description="Glycoside hydrolase family 65 central catalytic" evidence="9">
    <location>
        <begin position="142"/>
        <end position="292"/>
    </location>
</feature>
<dbReference type="PANTHER" id="PTHR11051">
    <property type="entry name" value="GLYCOSYL HYDROLASE-RELATED"/>
    <property type="match status" value="1"/>
</dbReference>
<dbReference type="PANTHER" id="PTHR11051:SF8">
    <property type="entry name" value="PROTEIN-GLUCOSYLGALACTOSYLHYDROXYLYSINE GLUCOSIDASE"/>
    <property type="match status" value="1"/>
</dbReference>
<keyword evidence="2" id="KW-0378">Hydrolase</keyword>
<dbReference type="Pfam" id="PF03632">
    <property type="entry name" value="Glyco_hydro_65m"/>
    <property type="match status" value="1"/>
</dbReference>
<comment type="similarity">
    <text evidence="1">Belongs to the glycosyl hydrolase 65 family.</text>
</comment>
<accession>A0A3Q4HDJ6</accession>
<dbReference type="FunFam" id="1.50.10.10:FF:000023">
    <property type="entry name" value="Protein-glucosylgalactosylhydroxylysine glucosidase"/>
    <property type="match status" value="1"/>
</dbReference>
<dbReference type="Ensembl" id="ENSNBRT00000018873.1">
    <property type="protein sequence ID" value="ENSNBRP00000018383.1"/>
    <property type="gene ID" value="ENSNBRG00000014069.1"/>
</dbReference>
<proteinExistence type="inferred from homology"/>
<evidence type="ECO:0000256" key="3">
    <source>
        <dbReference type="ARBA" id="ARBA00023295"/>
    </source>
</evidence>
<sequence>MGGVYNGEGGRCHRADVPCPLAVKVELEEPVQHTYSLDTHKGIFIHTLSSASATATQSLYSHRHYPNLMVMEILLERQVTSQEPVTVKLVSSFTPQSKDIRFEAGPDYRGGRHIFDSLYVRLYFLIITIKQSLSLLKKYAVLQGLKFPWESAVSGREVCPEDIYGQQEIHINGDVTLAFRHYLYLTEDLSMFREGLGSEVIYGVADYWVSRVTWKPEDQKYHLDGVMPPDEYYYNVNDSVYTNTVANLQFAVELAELLQHPAPKEWQAVAEYIKIPFDEEHQYHPEYDGYIKGHPVKQADTVLLGYPLGLPMSPEVRRNDLEAYEPVTNPHGPAMTWGMFAIGWLELGEAEKAQLLLEKCFNNIQGPFQVWSESSDGSGAVNFLTGMGGFLQAVLFGYTGFRLVLNPGNKHFGVFSPQCVHSDTKLHIVVLYPRVQKDCLAFSPLLPNDVCELCVRGVNYLGSQMDWLLRKEEVCIILREQEGSPGNTKPCNLQVVLKASGTKIPLTPGKAQVQTCSLNMQLFRASFIHENNLIVSVLIRNKHVSQYSKKK</sequence>
<keyword evidence="3" id="KW-0326">Glycosidase</keyword>
<evidence type="ECO:0000256" key="5">
    <source>
        <dbReference type="ARBA" id="ARBA00053339"/>
    </source>
</evidence>
<dbReference type="InterPro" id="IPR008928">
    <property type="entry name" value="6-hairpin_glycosidase_sf"/>
</dbReference>
<dbReference type="GO" id="GO:0005975">
    <property type="term" value="P:carbohydrate metabolic process"/>
    <property type="evidence" value="ECO:0007669"/>
    <property type="project" value="InterPro"/>
</dbReference>
<evidence type="ECO:0000256" key="2">
    <source>
        <dbReference type="ARBA" id="ARBA00022801"/>
    </source>
</evidence>
<dbReference type="Proteomes" id="UP000261580">
    <property type="component" value="Unassembled WGS sequence"/>
</dbReference>
<name>A0A3Q4HDJ6_NEOBR</name>
<evidence type="ECO:0000256" key="6">
    <source>
        <dbReference type="ARBA" id="ARBA00066430"/>
    </source>
</evidence>
<organism evidence="10 11">
    <name type="scientific">Neolamprologus brichardi</name>
    <name type="common">Fairy cichlid</name>
    <name type="synonym">Lamprologus brichardi</name>
    <dbReference type="NCBI Taxonomy" id="32507"/>
    <lineage>
        <taxon>Eukaryota</taxon>
        <taxon>Metazoa</taxon>
        <taxon>Chordata</taxon>
        <taxon>Craniata</taxon>
        <taxon>Vertebrata</taxon>
        <taxon>Euteleostomi</taxon>
        <taxon>Actinopterygii</taxon>
        <taxon>Neopterygii</taxon>
        <taxon>Teleostei</taxon>
        <taxon>Neoteleostei</taxon>
        <taxon>Acanthomorphata</taxon>
        <taxon>Ovalentaria</taxon>
        <taxon>Cichlomorphae</taxon>
        <taxon>Cichliformes</taxon>
        <taxon>Cichlidae</taxon>
        <taxon>African cichlids</taxon>
        <taxon>Pseudocrenilabrinae</taxon>
        <taxon>Lamprologini</taxon>
        <taxon>Neolamprologus</taxon>
    </lineage>
</organism>
<dbReference type="GO" id="GO:0005829">
    <property type="term" value="C:cytosol"/>
    <property type="evidence" value="ECO:0007669"/>
    <property type="project" value="TreeGrafter"/>
</dbReference>
<evidence type="ECO:0000256" key="4">
    <source>
        <dbReference type="ARBA" id="ARBA00051415"/>
    </source>
</evidence>
<dbReference type="Bgee" id="ENSNBRG00000014069">
    <property type="expression patterns" value="Expressed in zone of skin"/>
</dbReference>
<dbReference type="STRING" id="32507.ENSNBRP00000018383"/>
<dbReference type="AlphaFoldDB" id="A0A3Q4HDJ6"/>
<protein>
    <recommendedName>
        <fullName evidence="7">Protein-glucosylgalactosylhydroxylysine glucosidase</fullName>
        <ecNumber evidence="6">3.2.1.107</ecNumber>
    </recommendedName>
    <alternativeName>
        <fullName evidence="8">Acid trehalase-like protein 1</fullName>
    </alternativeName>
</protein>
<evidence type="ECO:0000313" key="10">
    <source>
        <dbReference type="Ensembl" id="ENSNBRP00000018383.1"/>
    </source>
</evidence>
<evidence type="ECO:0000313" key="11">
    <source>
        <dbReference type="Proteomes" id="UP000261580"/>
    </source>
</evidence>
<dbReference type="SUPFAM" id="SSF48208">
    <property type="entry name" value="Six-hairpin glycosidases"/>
    <property type="match status" value="1"/>
</dbReference>
<keyword evidence="11" id="KW-1185">Reference proteome</keyword>
<comment type="catalytic activity">
    <reaction evidence="4">
        <text>(5R)-5-O-[alpha-D-glucosyl-(1-&gt;2)-beta-D-galactosyl]-5-hydroxy-L-lysyl-[collagen] + H2O = (5R)-5-O-(beta-D-galactosyl)-5-hydroxy-L-lysyl-[collagen] + D-glucose</text>
        <dbReference type="Rhea" id="RHEA:11068"/>
        <dbReference type="Rhea" id="RHEA-COMP:12753"/>
        <dbReference type="Rhea" id="RHEA-COMP:12754"/>
        <dbReference type="ChEBI" id="CHEBI:4167"/>
        <dbReference type="ChEBI" id="CHEBI:15377"/>
        <dbReference type="ChEBI" id="CHEBI:133443"/>
        <dbReference type="ChEBI" id="CHEBI:133452"/>
        <dbReference type="EC" id="3.2.1.107"/>
    </reaction>
</comment>